<organism evidence="1 2">
    <name type="scientific">Stylosanthes scabra</name>
    <dbReference type="NCBI Taxonomy" id="79078"/>
    <lineage>
        <taxon>Eukaryota</taxon>
        <taxon>Viridiplantae</taxon>
        <taxon>Streptophyta</taxon>
        <taxon>Embryophyta</taxon>
        <taxon>Tracheophyta</taxon>
        <taxon>Spermatophyta</taxon>
        <taxon>Magnoliopsida</taxon>
        <taxon>eudicotyledons</taxon>
        <taxon>Gunneridae</taxon>
        <taxon>Pentapetalae</taxon>
        <taxon>rosids</taxon>
        <taxon>fabids</taxon>
        <taxon>Fabales</taxon>
        <taxon>Fabaceae</taxon>
        <taxon>Papilionoideae</taxon>
        <taxon>50 kb inversion clade</taxon>
        <taxon>dalbergioids sensu lato</taxon>
        <taxon>Dalbergieae</taxon>
        <taxon>Pterocarpus clade</taxon>
        <taxon>Stylosanthes</taxon>
    </lineage>
</organism>
<accession>A0ABU6TLK0</accession>
<sequence>MRRRAGVFSDGLPTPWLSLIVAPDFPRFSNNFSDGFYILPTLWPSDGRRERAPPQMQVLGRDGNLACPPPPLVPTCPALNGEGIWSGCVSMGRIWVWVLLSTDVPNNDPIDLSRERE</sequence>
<protein>
    <submittedName>
        <fullName evidence="1">Uncharacterized protein</fullName>
    </submittedName>
</protein>
<gene>
    <name evidence="1" type="ORF">PIB30_064670</name>
</gene>
<dbReference type="Proteomes" id="UP001341840">
    <property type="component" value="Unassembled WGS sequence"/>
</dbReference>
<keyword evidence="2" id="KW-1185">Reference proteome</keyword>
<dbReference type="EMBL" id="JASCZI010091254">
    <property type="protein sequence ID" value="MED6149657.1"/>
    <property type="molecule type" value="Genomic_DNA"/>
</dbReference>
<proteinExistence type="predicted"/>
<name>A0ABU6TLK0_9FABA</name>
<evidence type="ECO:0000313" key="2">
    <source>
        <dbReference type="Proteomes" id="UP001341840"/>
    </source>
</evidence>
<comment type="caution">
    <text evidence="1">The sequence shown here is derived from an EMBL/GenBank/DDBJ whole genome shotgun (WGS) entry which is preliminary data.</text>
</comment>
<reference evidence="1 2" key="1">
    <citation type="journal article" date="2023" name="Plants (Basel)">
        <title>Bridging the Gap: Combining Genomics and Transcriptomics Approaches to Understand Stylosanthes scabra, an Orphan Legume from the Brazilian Caatinga.</title>
        <authorList>
            <person name="Ferreira-Neto J.R.C."/>
            <person name="da Silva M.D."/>
            <person name="Binneck E."/>
            <person name="de Melo N.F."/>
            <person name="da Silva R.H."/>
            <person name="de Melo A.L.T.M."/>
            <person name="Pandolfi V."/>
            <person name="Bustamante F.O."/>
            <person name="Brasileiro-Vidal A.C."/>
            <person name="Benko-Iseppon A.M."/>
        </authorList>
    </citation>
    <scope>NUCLEOTIDE SEQUENCE [LARGE SCALE GENOMIC DNA]</scope>
    <source>
        <tissue evidence="1">Leaves</tissue>
    </source>
</reference>
<evidence type="ECO:0000313" key="1">
    <source>
        <dbReference type="EMBL" id="MED6149657.1"/>
    </source>
</evidence>